<dbReference type="InterPro" id="IPR051550">
    <property type="entry name" value="SCF-Subunits/Alg-Epimerases"/>
</dbReference>
<evidence type="ECO:0000256" key="1">
    <source>
        <dbReference type="ARBA" id="ARBA00022737"/>
    </source>
</evidence>
<dbReference type="PANTHER" id="PTHR22990">
    <property type="entry name" value="F-BOX ONLY PROTEIN"/>
    <property type="match status" value="1"/>
</dbReference>
<keyword evidence="5" id="KW-1185">Reference proteome</keyword>
<evidence type="ECO:0000256" key="2">
    <source>
        <dbReference type="SAM" id="SignalP"/>
    </source>
</evidence>
<sequence>MKYLLPLAFLLVAGSIYGQTNGNEAHGPTTWNVKEHQAKGDGFTDDTEAIQATIRLANPGDTVWIPEGTYVVKTLGLRSGVHIKADGLLKQQLDSTEEFTTKRQNSSAPLFRGKNVAGISLAIRAQALHEAIYLSGSQNISIIHSLLSGDSTKVRSFAGVLLYKCKNVTVRQSEVRNFGTDRIYTDHYQPGTGIRILESQNISIIKSSICYNGENGVFIHSSPDVQVLNSTISHNGMSGIQVAFGTSGVEKNYLFENNILHHNAGDAVDINNRAPKGPLDIHAVIKDNDSKENGFVDGKSTPDGSGIATLVNVSNVEVLNNEAKGNNRPAVYAEDCGEIFLQGNVADNQVELVGGLDHLTMLANVFANVTFIKNVHAKYICMENNQLGTLYLPNDITVNTLLLNKNELTNSVININLSGNIQLTGNRILNEGKDPALLLVKADAIRLEDNYLSSGRSPAITIHSSAKNVLIQNNTIQAANTCIIDNGSPGLQIKGNKLTAAESGSHYFTLRSKNPKDLQLTGNEHTGMDDHTVVLMEGKGTAKMDAEKIIKGTTDFGQVKVAKSNL</sequence>
<dbReference type="Gene3D" id="2.160.20.10">
    <property type="entry name" value="Single-stranded right-handed beta-helix, Pectin lyase-like"/>
    <property type="match status" value="1"/>
</dbReference>
<dbReference type="KEGG" id="est:DN752_05635"/>
<keyword evidence="2" id="KW-0732">Signal</keyword>
<keyword evidence="1" id="KW-0677">Repeat</keyword>
<dbReference type="Proteomes" id="UP000248688">
    <property type="component" value="Chromosome"/>
</dbReference>
<dbReference type="InterPro" id="IPR006626">
    <property type="entry name" value="PbH1"/>
</dbReference>
<dbReference type="InterPro" id="IPR012334">
    <property type="entry name" value="Pectin_lyas_fold"/>
</dbReference>
<gene>
    <name evidence="4" type="ORF">DN752_05635</name>
</gene>
<evidence type="ECO:0000313" key="5">
    <source>
        <dbReference type="Proteomes" id="UP000248688"/>
    </source>
</evidence>
<dbReference type="SUPFAM" id="SSF51126">
    <property type="entry name" value="Pectin lyase-like"/>
    <property type="match status" value="2"/>
</dbReference>
<reference evidence="4 5" key="1">
    <citation type="submission" date="2018-06" db="EMBL/GenBank/DDBJ databases">
        <title>Echinicola strongylocentroti sp. nov., isolated from a sea urchin Strongylocentrotus intermedius.</title>
        <authorList>
            <person name="Bae S.S."/>
        </authorList>
    </citation>
    <scope>NUCLEOTIDE SEQUENCE [LARGE SCALE GENOMIC DNA]</scope>
    <source>
        <strain evidence="4 5">MEBiC08714</strain>
    </source>
</reference>
<feature type="domain" description="Rhamnogalacturonase A/B/Epimerase-like pectate lyase" evidence="3">
    <location>
        <begin position="32"/>
        <end position="252"/>
    </location>
</feature>
<name>A0A2Z4IPI9_9BACT</name>
<evidence type="ECO:0000259" key="3">
    <source>
        <dbReference type="Pfam" id="PF12708"/>
    </source>
</evidence>
<dbReference type="AlphaFoldDB" id="A0A2Z4IPI9"/>
<organism evidence="4 5">
    <name type="scientific">Echinicola strongylocentroti</name>
    <dbReference type="NCBI Taxonomy" id="1795355"/>
    <lineage>
        <taxon>Bacteria</taxon>
        <taxon>Pseudomonadati</taxon>
        <taxon>Bacteroidota</taxon>
        <taxon>Cytophagia</taxon>
        <taxon>Cytophagales</taxon>
        <taxon>Cyclobacteriaceae</taxon>
        <taxon>Echinicola</taxon>
    </lineage>
</organism>
<dbReference type="OrthoDB" id="241638at2"/>
<proteinExistence type="predicted"/>
<dbReference type="PANTHER" id="PTHR22990:SF15">
    <property type="entry name" value="F-BOX ONLY PROTEIN 10"/>
    <property type="match status" value="1"/>
</dbReference>
<dbReference type="EMBL" id="CP030041">
    <property type="protein sequence ID" value="AWW33071.1"/>
    <property type="molecule type" value="Genomic_DNA"/>
</dbReference>
<dbReference type="InterPro" id="IPR011050">
    <property type="entry name" value="Pectin_lyase_fold/virulence"/>
</dbReference>
<feature type="signal peptide" evidence="2">
    <location>
        <begin position="1"/>
        <end position="18"/>
    </location>
</feature>
<protein>
    <submittedName>
        <fullName evidence="4">Endopolygalacturonase</fullName>
    </submittedName>
</protein>
<feature type="chain" id="PRO_5016372923" evidence="2">
    <location>
        <begin position="19"/>
        <end position="566"/>
    </location>
</feature>
<dbReference type="Pfam" id="PF12708">
    <property type="entry name" value="Pect-lyase_RHGA_epim"/>
    <property type="match status" value="1"/>
</dbReference>
<dbReference type="InterPro" id="IPR024535">
    <property type="entry name" value="RHGA/B-epi-like_pectate_lyase"/>
</dbReference>
<evidence type="ECO:0000313" key="4">
    <source>
        <dbReference type="EMBL" id="AWW33071.1"/>
    </source>
</evidence>
<accession>A0A2Z4IPI9</accession>
<dbReference type="SMART" id="SM00710">
    <property type="entry name" value="PbH1"/>
    <property type="match status" value="8"/>
</dbReference>